<evidence type="ECO:0000256" key="8">
    <source>
        <dbReference type="SAM" id="Phobius"/>
    </source>
</evidence>
<name>A0AAD7Q2L8_QUISA</name>
<feature type="transmembrane region" description="Helical" evidence="8">
    <location>
        <begin position="272"/>
        <end position="299"/>
    </location>
</feature>
<organism evidence="9 10">
    <name type="scientific">Quillaja saponaria</name>
    <name type="common">Soap bark tree</name>
    <dbReference type="NCBI Taxonomy" id="32244"/>
    <lineage>
        <taxon>Eukaryota</taxon>
        <taxon>Viridiplantae</taxon>
        <taxon>Streptophyta</taxon>
        <taxon>Embryophyta</taxon>
        <taxon>Tracheophyta</taxon>
        <taxon>Spermatophyta</taxon>
        <taxon>Magnoliopsida</taxon>
        <taxon>eudicotyledons</taxon>
        <taxon>Gunneridae</taxon>
        <taxon>Pentapetalae</taxon>
        <taxon>rosids</taxon>
        <taxon>fabids</taxon>
        <taxon>Fabales</taxon>
        <taxon>Quillajaceae</taxon>
        <taxon>Quillaja</taxon>
    </lineage>
</organism>
<keyword evidence="7 8" id="KW-0472">Membrane</keyword>
<dbReference type="AlphaFoldDB" id="A0AAD7Q2L8"/>
<dbReference type="InterPro" id="IPR051143">
    <property type="entry name" value="TrkH_K-transport"/>
</dbReference>
<accession>A0AAD7Q2L8</accession>
<evidence type="ECO:0000256" key="7">
    <source>
        <dbReference type="ARBA" id="ARBA00023136"/>
    </source>
</evidence>
<dbReference type="GO" id="GO:0030001">
    <property type="term" value="P:metal ion transport"/>
    <property type="evidence" value="ECO:0007669"/>
    <property type="project" value="UniProtKB-ARBA"/>
</dbReference>
<evidence type="ECO:0000256" key="2">
    <source>
        <dbReference type="ARBA" id="ARBA00010864"/>
    </source>
</evidence>
<dbReference type="InterPro" id="IPR003445">
    <property type="entry name" value="Cat_transpt"/>
</dbReference>
<reference evidence="9" key="1">
    <citation type="journal article" date="2023" name="Science">
        <title>Elucidation of the pathway for biosynthesis of saponin adjuvants from the soapbark tree.</title>
        <authorList>
            <person name="Reed J."/>
            <person name="Orme A."/>
            <person name="El-Demerdash A."/>
            <person name="Owen C."/>
            <person name="Martin L.B.B."/>
            <person name="Misra R.C."/>
            <person name="Kikuchi S."/>
            <person name="Rejzek M."/>
            <person name="Martin A.C."/>
            <person name="Harkess A."/>
            <person name="Leebens-Mack J."/>
            <person name="Louveau T."/>
            <person name="Stephenson M.J."/>
            <person name="Osbourn A."/>
        </authorList>
    </citation>
    <scope>NUCLEOTIDE SEQUENCE</scope>
    <source>
        <strain evidence="9">S10</strain>
    </source>
</reference>
<protein>
    <submittedName>
        <fullName evidence="9">Sodium transporter HKT1-like</fullName>
    </submittedName>
</protein>
<sequence>MKKFACFGKKLQHLCSSSCQKIARLTKSILFLFAYFNRFVLLRMNPFWFQILYFVFLSFLGFWGLKAFKPKTHDSFNPRNIDMFFTSVSATTVSSMSTVEMEVFSNSQLIILTIVMFIGGEVFTSMVGLHLRKYKLKNYHEKVISINTDLGLSNHTSLMEQIELGLIRKSEAELVIHNQLVLEHESMENERLKYSSIKFLEFVVLGYLVVIHVIGLGLVSLYFTVVSSAREVLKNKSLKMFTFYVFATVSTFASCGFVPTNENMMVFSKNSGLLLILIPQVLMGNTLFPSCLRFSIWVLGKFVKKTESDYLLKKTGEVGYLHLLPSLHSILLVATVCGFILVQLAVFSSLEWNAEALSGLNSYQKFIGVIFQSVNSRHTGETIVDLSIISPAILVLFIVMMYLPPYTSFLLVKDGGEKNPRRLCGSGRTKKRSSGKVVENLIFSQLSYLVIFIILICITERNKLKEDPLNFNVLNIVLEVISAYGNVGFTTGYGCKRQLHPDANCQDKWIGFSGKWSDEGKIILIVVMFFGRLKKFTMDGGRAWKLL</sequence>
<evidence type="ECO:0000256" key="3">
    <source>
        <dbReference type="ARBA" id="ARBA00022448"/>
    </source>
</evidence>
<evidence type="ECO:0000313" key="10">
    <source>
        <dbReference type="Proteomes" id="UP001163823"/>
    </source>
</evidence>
<dbReference type="Pfam" id="PF02386">
    <property type="entry name" value="TrkH"/>
    <property type="match status" value="1"/>
</dbReference>
<comment type="subcellular location">
    <subcellularLocation>
        <location evidence="1">Membrane</location>
        <topology evidence="1">Multi-pass membrane protein</topology>
    </subcellularLocation>
</comment>
<keyword evidence="10" id="KW-1185">Reference proteome</keyword>
<keyword evidence="6" id="KW-0406">Ion transport</keyword>
<dbReference type="PANTHER" id="PTHR31064:SF38">
    <property type="entry name" value="CATION TRANSPORTER HKT1_4-RELATED"/>
    <property type="match status" value="1"/>
</dbReference>
<dbReference type="EMBL" id="JARAOO010000003">
    <property type="protein sequence ID" value="KAJ7973707.1"/>
    <property type="molecule type" value="Genomic_DNA"/>
</dbReference>
<keyword evidence="3" id="KW-0813">Transport</keyword>
<evidence type="ECO:0000256" key="5">
    <source>
        <dbReference type="ARBA" id="ARBA00022989"/>
    </source>
</evidence>
<feature type="transmembrane region" description="Helical" evidence="8">
    <location>
        <begin position="441"/>
        <end position="459"/>
    </location>
</feature>
<dbReference type="GO" id="GO:0005886">
    <property type="term" value="C:plasma membrane"/>
    <property type="evidence" value="ECO:0007669"/>
    <property type="project" value="TreeGrafter"/>
</dbReference>
<dbReference type="GO" id="GO:0008324">
    <property type="term" value="F:monoatomic cation transmembrane transporter activity"/>
    <property type="evidence" value="ECO:0007669"/>
    <property type="project" value="InterPro"/>
</dbReference>
<keyword evidence="5 8" id="KW-1133">Transmembrane helix</keyword>
<feature type="transmembrane region" description="Helical" evidence="8">
    <location>
        <begin position="199"/>
        <end position="223"/>
    </location>
</feature>
<evidence type="ECO:0000256" key="1">
    <source>
        <dbReference type="ARBA" id="ARBA00004141"/>
    </source>
</evidence>
<evidence type="ECO:0000256" key="4">
    <source>
        <dbReference type="ARBA" id="ARBA00022692"/>
    </source>
</evidence>
<feature type="transmembrane region" description="Helical" evidence="8">
    <location>
        <begin position="383"/>
        <end position="403"/>
    </location>
</feature>
<dbReference type="KEGG" id="qsa:O6P43_003897"/>
<feature type="transmembrane region" description="Helical" evidence="8">
    <location>
        <begin position="243"/>
        <end position="260"/>
    </location>
</feature>
<evidence type="ECO:0000256" key="6">
    <source>
        <dbReference type="ARBA" id="ARBA00023065"/>
    </source>
</evidence>
<proteinExistence type="inferred from homology"/>
<dbReference type="Proteomes" id="UP001163823">
    <property type="component" value="Chromosome 3"/>
</dbReference>
<feature type="transmembrane region" description="Helical" evidence="8">
    <location>
        <begin position="319"/>
        <end position="342"/>
    </location>
</feature>
<comment type="similarity">
    <text evidence="2">Belongs to the TrkH potassium transport family. HKT (TC 2.A.38.3) subfamily.</text>
</comment>
<feature type="transmembrane region" description="Helical" evidence="8">
    <location>
        <begin position="109"/>
        <end position="131"/>
    </location>
</feature>
<keyword evidence="4 8" id="KW-0812">Transmembrane</keyword>
<dbReference type="PANTHER" id="PTHR31064">
    <property type="entry name" value="POTASSIUM TRANSPORT PROTEIN DDB_G0292412-RELATED"/>
    <property type="match status" value="1"/>
</dbReference>
<feature type="transmembrane region" description="Helical" evidence="8">
    <location>
        <begin position="47"/>
        <end position="68"/>
    </location>
</feature>
<comment type="caution">
    <text evidence="9">The sequence shown here is derived from an EMBL/GenBank/DDBJ whole genome shotgun (WGS) entry which is preliminary data.</text>
</comment>
<evidence type="ECO:0000313" key="9">
    <source>
        <dbReference type="EMBL" id="KAJ7973707.1"/>
    </source>
</evidence>
<gene>
    <name evidence="9" type="ORF">O6P43_003897</name>
</gene>